<dbReference type="GO" id="GO:0030255">
    <property type="term" value="P:protein secretion by the type IV secretion system"/>
    <property type="evidence" value="ECO:0007669"/>
    <property type="project" value="InterPro"/>
</dbReference>
<dbReference type="Pfam" id="PF04610">
    <property type="entry name" value="TrbL"/>
    <property type="match status" value="1"/>
</dbReference>
<gene>
    <name evidence="6" type="ORF">SDC9_15019</name>
</gene>
<feature type="transmembrane region" description="Helical" evidence="5">
    <location>
        <begin position="24"/>
        <end position="42"/>
    </location>
</feature>
<sequence length="339" mass="35281">METGVLTEILASFKIIFADGVKNLIPYALSLMVGLATIEVLLSQLKGLLGEQNPLGILFQNILKIGLFIFFVTTYTTLIGQIQDGFVEVGLIAGGNRITAAVATDPSYVSDIGYKLMQNIYSFAANEKEKSGIVSLVIAAAAGELTVAKLFPNFFYFACSLAVWLSFLIIAIQIFLTYLEFYVFGAIIPVLLPFGVNKHTKFIADKAIGVIVATGIKISVLVFILSATVPLIETWTLPTNPTQLECMKLLGGSIAIAFLCWHAPSMASAAMSGGSALGAGAVGSAVGAAVGAVFAGGAIAGTISRGVSAGLGKIFGGGGGSSSSYKKAASVEQNSRRID</sequence>
<feature type="region of interest" description="Disordered" evidence="4">
    <location>
        <begin position="318"/>
        <end position="339"/>
    </location>
</feature>
<evidence type="ECO:0000256" key="2">
    <source>
        <dbReference type="ARBA" id="ARBA00022989"/>
    </source>
</evidence>
<feature type="transmembrane region" description="Helical" evidence="5">
    <location>
        <begin position="276"/>
        <end position="303"/>
    </location>
</feature>
<feature type="transmembrane region" description="Helical" evidence="5">
    <location>
        <begin position="62"/>
        <end position="82"/>
    </location>
</feature>
<dbReference type="AlphaFoldDB" id="A0A644TSP7"/>
<name>A0A644TSP7_9ZZZZ</name>
<feature type="transmembrane region" description="Helical" evidence="5">
    <location>
        <begin position="244"/>
        <end position="264"/>
    </location>
</feature>
<keyword evidence="2 5" id="KW-1133">Transmembrane helix</keyword>
<feature type="transmembrane region" description="Helical" evidence="5">
    <location>
        <begin position="154"/>
        <end position="172"/>
    </location>
</feature>
<accession>A0A644TSP7</accession>
<keyword evidence="1 5" id="KW-0812">Transmembrane</keyword>
<protein>
    <recommendedName>
        <fullName evidence="7">P-type conjugative transfer protein TrbL</fullName>
    </recommendedName>
</protein>
<reference evidence="6" key="1">
    <citation type="submission" date="2019-08" db="EMBL/GenBank/DDBJ databases">
        <authorList>
            <person name="Kucharzyk K."/>
            <person name="Murdoch R.W."/>
            <person name="Higgins S."/>
            <person name="Loffler F."/>
        </authorList>
    </citation>
    <scope>NUCLEOTIDE SEQUENCE</scope>
</reference>
<comment type="caution">
    <text evidence="6">The sequence shown here is derived from an EMBL/GenBank/DDBJ whole genome shotgun (WGS) entry which is preliminary data.</text>
</comment>
<dbReference type="EMBL" id="VSSQ01000046">
    <property type="protein sequence ID" value="MPL69282.1"/>
    <property type="molecule type" value="Genomic_DNA"/>
</dbReference>
<keyword evidence="3 5" id="KW-0472">Membrane</keyword>
<evidence type="ECO:0008006" key="7">
    <source>
        <dbReference type="Google" id="ProtNLM"/>
    </source>
</evidence>
<evidence type="ECO:0000256" key="3">
    <source>
        <dbReference type="ARBA" id="ARBA00023136"/>
    </source>
</evidence>
<evidence type="ECO:0000256" key="5">
    <source>
        <dbReference type="SAM" id="Phobius"/>
    </source>
</evidence>
<proteinExistence type="predicted"/>
<evidence type="ECO:0000256" key="4">
    <source>
        <dbReference type="SAM" id="MobiDB-lite"/>
    </source>
</evidence>
<feature type="transmembrane region" description="Helical" evidence="5">
    <location>
        <begin position="208"/>
        <end position="232"/>
    </location>
</feature>
<organism evidence="6">
    <name type="scientific">bioreactor metagenome</name>
    <dbReference type="NCBI Taxonomy" id="1076179"/>
    <lineage>
        <taxon>unclassified sequences</taxon>
        <taxon>metagenomes</taxon>
        <taxon>ecological metagenomes</taxon>
    </lineage>
</organism>
<evidence type="ECO:0000313" key="6">
    <source>
        <dbReference type="EMBL" id="MPL69282.1"/>
    </source>
</evidence>
<dbReference type="InterPro" id="IPR007688">
    <property type="entry name" value="Conjugal_tfr_TrbL/VirB6"/>
</dbReference>
<evidence type="ECO:0000256" key="1">
    <source>
        <dbReference type="ARBA" id="ARBA00022692"/>
    </source>
</evidence>